<keyword evidence="10" id="KW-0472">Membrane</keyword>
<feature type="domain" description="Response regulatory" evidence="12">
    <location>
        <begin position="822"/>
        <end position="943"/>
    </location>
</feature>
<protein>
    <recommendedName>
        <fullName evidence="2">histidine kinase</fullName>
        <ecNumber evidence="2">2.7.13.3</ecNumber>
    </recommendedName>
</protein>
<dbReference type="CDD" id="cd00156">
    <property type="entry name" value="REC"/>
    <property type="match status" value="1"/>
</dbReference>
<dbReference type="InterPro" id="IPR003661">
    <property type="entry name" value="HisK_dim/P_dom"/>
</dbReference>
<evidence type="ECO:0000259" key="12">
    <source>
        <dbReference type="PROSITE" id="PS50110"/>
    </source>
</evidence>
<evidence type="ECO:0000256" key="4">
    <source>
        <dbReference type="ARBA" id="ARBA00022679"/>
    </source>
</evidence>
<dbReference type="SUPFAM" id="SSF47384">
    <property type="entry name" value="Homodimeric domain of signal transducing histidine kinase"/>
    <property type="match status" value="1"/>
</dbReference>
<dbReference type="SMART" id="SM00387">
    <property type="entry name" value="HATPase_c"/>
    <property type="match status" value="1"/>
</dbReference>
<comment type="catalytic activity">
    <reaction evidence="1">
        <text>ATP + protein L-histidine = ADP + protein N-phospho-L-histidine.</text>
        <dbReference type="EC" id="2.7.13.3"/>
    </reaction>
</comment>
<keyword evidence="3 7" id="KW-0597">Phosphoprotein</keyword>
<evidence type="ECO:0000256" key="6">
    <source>
        <dbReference type="ARBA" id="ARBA00023012"/>
    </source>
</evidence>
<feature type="transmembrane region" description="Helical" evidence="10">
    <location>
        <begin position="59"/>
        <end position="79"/>
    </location>
</feature>
<dbReference type="InterPro" id="IPR003594">
    <property type="entry name" value="HATPase_dom"/>
</dbReference>
<keyword evidence="5" id="KW-0418">Kinase</keyword>
<feature type="domain" description="Histidine kinase" evidence="11">
    <location>
        <begin position="379"/>
        <end position="599"/>
    </location>
</feature>
<dbReference type="Gene3D" id="3.30.565.10">
    <property type="entry name" value="Histidine kinase-like ATPase, C-terminal domain"/>
    <property type="match status" value="1"/>
</dbReference>
<dbReference type="Pfam" id="PF13185">
    <property type="entry name" value="GAF_2"/>
    <property type="match status" value="1"/>
</dbReference>
<dbReference type="PROSITE" id="PS50110">
    <property type="entry name" value="RESPONSE_REGULATORY"/>
    <property type="match status" value="3"/>
</dbReference>
<feature type="modified residue" description="4-aspartylphosphate" evidence="7">
    <location>
        <position position="871"/>
    </location>
</feature>
<dbReference type="Proteomes" id="UP001368500">
    <property type="component" value="Unassembled WGS sequence"/>
</dbReference>
<feature type="transmembrane region" description="Helical" evidence="10">
    <location>
        <begin position="91"/>
        <end position="112"/>
    </location>
</feature>
<dbReference type="Gene3D" id="3.40.50.2300">
    <property type="match status" value="3"/>
</dbReference>
<dbReference type="SMART" id="SM00388">
    <property type="entry name" value="HisKA"/>
    <property type="match status" value="1"/>
</dbReference>
<dbReference type="InterPro" id="IPR003018">
    <property type="entry name" value="GAF"/>
</dbReference>
<dbReference type="InterPro" id="IPR036890">
    <property type="entry name" value="HATPase_C_sf"/>
</dbReference>
<keyword evidence="10" id="KW-1133">Transmembrane helix</keyword>
<evidence type="ECO:0000256" key="2">
    <source>
        <dbReference type="ARBA" id="ARBA00012438"/>
    </source>
</evidence>
<dbReference type="Gene3D" id="3.30.450.40">
    <property type="match status" value="1"/>
</dbReference>
<feature type="compositionally biased region" description="Low complexity" evidence="9">
    <location>
        <begin position="662"/>
        <end position="671"/>
    </location>
</feature>
<dbReference type="InterPro" id="IPR005467">
    <property type="entry name" value="His_kinase_dom"/>
</dbReference>
<dbReference type="SUPFAM" id="SSF52172">
    <property type="entry name" value="CheY-like"/>
    <property type="match status" value="3"/>
</dbReference>
<proteinExistence type="predicted"/>
<accession>A0ABU9BAD7</accession>
<evidence type="ECO:0000313" key="13">
    <source>
        <dbReference type="EMBL" id="MEK8026706.1"/>
    </source>
</evidence>
<evidence type="ECO:0000256" key="8">
    <source>
        <dbReference type="SAM" id="Coils"/>
    </source>
</evidence>
<name>A0ABU9BAD7_9BURK</name>
<evidence type="ECO:0000256" key="1">
    <source>
        <dbReference type="ARBA" id="ARBA00000085"/>
    </source>
</evidence>
<comment type="caution">
    <text evidence="13">The sequence shown here is derived from an EMBL/GenBank/DDBJ whole genome shotgun (WGS) entry which is preliminary data.</text>
</comment>
<evidence type="ECO:0000256" key="7">
    <source>
        <dbReference type="PROSITE-ProRule" id="PRU00169"/>
    </source>
</evidence>
<feature type="transmembrane region" description="Helical" evidence="10">
    <location>
        <begin position="20"/>
        <end position="47"/>
    </location>
</feature>
<feature type="domain" description="Response regulatory" evidence="12">
    <location>
        <begin position="973"/>
        <end position="1090"/>
    </location>
</feature>
<evidence type="ECO:0000256" key="10">
    <source>
        <dbReference type="SAM" id="Phobius"/>
    </source>
</evidence>
<reference evidence="13 14" key="1">
    <citation type="submission" date="2024-04" db="EMBL/GenBank/DDBJ databases">
        <title>Novel species of the genus Ideonella isolated from streams.</title>
        <authorList>
            <person name="Lu H."/>
        </authorList>
    </citation>
    <scope>NUCLEOTIDE SEQUENCE [LARGE SCALE GENOMIC DNA]</scope>
    <source>
        <strain evidence="13 14">BYS139W</strain>
    </source>
</reference>
<evidence type="ECO:0000256" key="9">
    <source>
        <dbReference type="SAM" id="MobiDB-lite"/>
    </source>
</evidence>
<keyword evidence="6" id="KW-0902">Two-component regulatory system</keyword>
<keyword evidence="4" id="KW-0808">Transferase</keyword>
<dbReference type="PRINTS" id="PR00344">
    <property type="entry name" value="BCTRLSENSOR"/>
</dbReference>
<evidence type="ECO:0000313" key="14">
    <source>
        <dbReference type="Proteomes" id="UP001368500"/>
    </source>
</evidence>
<feature type="region of interest" description="Disordered" evidence="9">
    <location>
        <begin position="604"/>
        <end position="698"/>
    </location>
</feature>
<dbReference type="CDD" id="cd17546">
    <property type="entry name" value="REC_hyHK_CKI1_RcsC-like"/>
    <property type="match status" value="1"/>
</dbReference>
<dbReference type="Pfam" id="PF00512">
    <property type="entry name" value="HisKA"/>
    <property type="match status" value="1"/>
</dbReference>
<dbReference type="InterPro" id="IPR036097">
    <property type="entry name" value="HisK_dim/P_sf"/>
</dbReference>
<evidence type="ECO:0000259" key="11">
    <source>
        <dbReference type="PROSITE" id="PS50109"/>
    </source>
</evidence>
<feature type="modified residue" description="4-aspartylphosphate" evidence="7">
    <location>
        <position position="749"/>
    </location>
</feature>
<sequence length="1092" mass="117938">MSVLTPASLAYPRDRWVQGGVLATLGLLLVVDVMTPLGVAVWALYVAPLVATLWQRRIGFVWLTVLLSALLIALGYLWGPVRAAAMAELAQLNRLLGVLLFVGLGVVVTQVLRQRDVLARELWLQETEARLAPLAADNPGALQLLERVLQTLALRLDALAAASYVGQADGWALAASHGAERAQLAPHVHAGDGLLGQCAEDGRMRLISPAPEGHLSLRSALGRSRSPHLLLLPLREGGHTIGLLELAIVRPQLHRPTVERLAARLDALLGPALGAARVREERQRLLEETQRQTEELRCQQEALRRSNDELAAQGDALRLSQAELEQQQAELERVHGELAAHAARLEQRQIELMAQRTALREQARALATASRYKSEFLANMSHELRTPLNSSLILSRLLIDDRHGRLGDEERRWAQAIHEANNDLLLLINDILDLSRIEAGHADLQAEAVSLAPLLERLRGQFQPQAEQRGLRLLIDVEDEAPAAVVSDGLRLQQVLRNLLANALKFTARGQVRLRVAAGPAGGVCFDVIDTGMGIAPEQQQLIFEAFRQADGSTSREFGGTGLGLTISRELVQRLGGQLTLVSVPGHGSTFSVRLPAVMPEPAAAAAAPSPHPPQPTAPPSAMPVAPGPARAMALPRPSHDDPATDLDADLSGPWSPHRPAAPDGADASAGTDIGWPGPGRDASRQGAQPLRGGPQGAPAVLVVEDDAAFALGLAALIEDEGLGWTLCGTGESALREVAQAAPVGVLLDLGLPDISGLSVLERLKRDLRTRHLPVHILSAAPRQPQAGAMGAVGHLVKPAGREALVQALREMRARAAPAPRQVLVVEDDPGLRRTIELLLEAPGVEVRSVARVDQALQAVRVRVPDCIVTDLNLPDASGFELLERLAAQARAEDAQAVPPPVIVYTGRALSRDDEARLRRHSHSIIVKGARSPERLLDEVTLFLHRDESQLPDAQRQLLQQARRRDAVLDGRRVLLVEDDVRNIFAMTSVLEPLGVVLDVARDGRQALQRLAVDPLPDLVLMDLMMPEMDGLSAMRAIRQRPGMERLPLIALTAKAMADDRAQALEAGANDYLSKPVDVERLISLCRVWLSN</sequence>
<dbReference type="PANTHER" id="PTHR45339">
    <property type="entry name" value="HYBRID SIGNAL TRANSDUCTION HISTIDINE KINASE J"/>
    <property type="match status" value="1"/>
</dbReference>
<dbReference type="SUPFAM" id="SSF55874">
    <property type="entry name" value="ATPase domain of HSP90 chaperone/DNA topoisomerase II/histidine kinase"/>
    <property type="match status" value="1"/>
</dbReference>
<dbReference type="Gene3D" id="1.10.287.130">
    <property type="match status" value="1"/>
</dbReference>
<organism evidence="13 14">
    <name type="scientific">Pseudaquabacterium rugosum</name>
    <dbReference type="NCBI Taxonomy" id="2984194"/>
    <lineage>
        <taxon>Bacteria</taxon>
        <taxon>Pseudomonadati</taxon>
        <taxon>Pseudomonadota</taxon>
        <taxon>Betaproteobacteria</taxon>
        <taxon>Burkholderiales</taxon>
        <taxon>Sphaerotilaceae</taxon>
        <taxon>Pseudaquabacterium</taxon>
    </lineage>
</organism>
<dbReference type="InterPro" id="IPR001789">
    <property type="entry name" value="Sig_transdc_resp-reg_receiver"/>
</dbReference>
<dbReference type="CDD" id="cd00082">
    <property type="entry name" value="HisKA"/>
    <property type="match status" value="1"/>
</dbReference>
<feature type="modified residue" description="4-aspartylphosphate" evidence="7">
    <location>
        <position position="1023"/>
    </location>
</feature>
<keyword evidence="10" id="KW-0812">Transmembrane</keyword>
<dbReference type="RefSeq" id="WP_341374488.1">
    <property type="nucleotide sequence ID" value="NZ_JBBUTF010000009.1"/>
</dbReference>
<feature type="coiled-coil region" evidence="8">
    <location>
        <begin position="275"/>
        <end position="362"/>
    </location>
</feature>
<feature type="domain" description="Response regulatory" evidence="12">
    <location>
        <begin position="700"/>
        <end position="813"/>
    </location>
</feature>
<dbReference type="SUPFAM" id="SSF55781">
    <property type="entry name" value="GAF domain-like"/>
    <property type="match status" value="1"/>
</dbReference>
<dbReference type="SMART" id="SM00448">
    <property type="entry name" value="REC"/>
    <property type="match status" value="3"/>
</dbReference>
<dbReference type="EC" id="2.7.13.3" evidence="2"/>
<dbReference type="CDD" id="cd16922">
    <property type="entry name" value="HATPase_EvgS-ArcB-TorS-like"/>
    <property type="match status" value="1"/>
</dbReference>
<dbReference type="PROSITE" id="PS50109">
    <property type="entry name" value="HIS_KIN"/>
    <property type="match status" value="1"/>
</dbReference>
<gene>
    <name evidence="13" type="ORF">AACH11_12110</name>
</gene>
<dbReference type="EMBL" id="JBBUTF010000009">
    <property type="protein sequence ID" value="MEK8026706.1"/>
    <property type="molecule type" value="Genomic_DNA"/>
</dbReference>
<dbReference type="InterPro" id="IPR029016">
    <property type="entry name" value="GAF-like_dom_sf"/>
</dbReference>
<evidence type="ECO:0000256" key="5">
    <source>
        <dbReference type="ARBA" id="ARBA00022777"/>
    </source>
</evidence>
<dbReference type="Pfam" id="PF00072">
    <property type="entry name" value="Response_reg"/>
    <property type="match status" value="3"/>
</dbReference>
<dbReference type="Pfam" id="PF02518">
    <property type="entry name" value="HATPase_c"/>
    <property type="match status" value="1"/>
</dbReference>
<evidence type="ECO:0000256" key="3">
    <source>
        <dbReference type="ARBA" id="ARBA00022553"/>
    </source>
</evidence>
<dbReference type="PANTHER" id="PTHR45339:SF1">
    <property type="entry name" value="HYBRID SIGNAL TRANSDUCTION HISTIDINE KINASE J"/>
    <property type="match status" value="1"/>
</dbReference>
<keyword evidence="8" id="KW-0175">Coiled coil</keyword>
<dbReference type="InterPro" id="IPR004358">
    <property type="entry name" value="Sig_transdc_His_kin-like_C"/>
</dbReference>
<dbReference type="InterPro" id="IPR011006">
    <property type="entry name" value="CheY-like_superfamily"/>
</dbReference>
<keyword evidence="14" id="KW-1185">Reference proteome</keyword>
<feature type="compositionally biased region" description="Pro residues" evidence="9">
    <location>
        <begin position="610"/>
        <end position="622"/>
    </location>
</feature>